<dbReference type="Pfam" id="PF01202">
    <property type="entry name" value="SKI"/>
    <property type="match status" value="1"/>
</dbReference>
<evidence type="ECO:0000256" key="1">
    <source>
        <dbReference type="ARBA" id="ARBA00022605"/>
    </source>
</evidence>
<comment type="pathway">
    <text evidence="7">Metabolic intermediate biosynthesis; chorismate biosynthesis; chorismate from D-erythrose 4-phosphate and phosphoenolpyruvate: step 5/7.</text>
</comment>
<dbReference type="InterPro" id="IPR031322">
    <property type="entry name" value="Shikimate/glucono_kinase"/>
</dbReference>
<dbReference type="HAMAP" id="MF_00109">
    <property type="entry name" value="Shikimate_kinase"/>
    <property type="match status" value="1"/>
</dbReference>
<feature type="binding site" evidence="7">
    <location>
        <position position="37"/>
    </location>
    <ligand>
        <name>substrate</name>
    </ligand>
</feature>
<evidence type="ECO:0000256" key="6">
    <source>
        <dbReference type="ARBA" id="ARBA00023141"/>
    </source>
</evidence>
<accession>A0ABQ3B038</accession>
<dbReference type="EC" id="2.7.1.71" evidence="7"/>
<evidence type="ECO:0000256" key="5">
    <source>
        <dbReference type="ARBA" id="ARBA00022840"/>
    </source>
</evidence>
<dbReference type="SUPFAM" id="SSF52540">
    <property type="entry name" value="P-loop containing nucleoside triphosphate hydrolases"/>
    <property type="match status" value="1"/>
</dbReference>
<keyword evidence="4 7" id="KW-0418">Kinase</keyword>
<keyword evidence="7" id="KW-0479">Metal-binding</keyword>
<comment type="cofactor">
    <cofactor evidence="7">
        <name>Mg(2+)</name>
        <dbReference type="ChEBI" id="CHEBI:18420"/>
    </cofactor>
    <text evidence="7">Binds 1 Mg(2+) ion per subunit.</text>
</comment>
<dbReference type="CDD" id="cd00464">
    <property type="entry name" value="SK"/>
    <property type="match status" value="1"/>
</dbReference>
<feature type="binding site" evidence="7">
    <location>
        <position position="120"/>
    </location>
    <ligand>
        <name>ATP</name>
        <dbReference type="ChEBI" id="CHEBI:30616"/>
    </ligand>
</feature>
<keyword evidence="3 7" id="KW-0547">Nucleotide-binding</keyword>
<dbReference type="EMBL" id="BMYZ01000001">
    <property type="protein sequence ID" value="GGY72242.1"/>
    <property type="molecule type" value="Genomic_DNA"/>
</dbReference>
<reference evidence="9" key="1">
    <citation type="journal article" date="2019" name="Int. J. Syst. Evol. Microbiol.">
        <title>The Global Catalogue of Microorganisms (GCM) 10K type strain sequencing project: providing services to taxonomists for standard genome sequencing and annotation.</title>
        <authorList>
            <consortium name="The Broad Institute Genomics Platform"/>
            <consortium name="The Broad Institute Genome Sequencing Center for Infectious Disease"/>
            <person name="Wu L."/>
            <person name="Ma J."/>
        </authorList>
    </citation>
    <scope>NUCLEOTIDE SEQUENCE [LARGE SCALE GENOMIC DNA]</scope>
    <source>
        <strain evidence="9">KCTC 32239</strain>
    </source>
</reference>
<dbReference type="PANTHER" id="PTHR21087:SF16">
    <property type="entry name" value="SHIKIMATE KINASE 1, CHLOROPLASTIC"/>
    <property type="match status" value="1"/>
</dbReference>
<keyword evidence="6 7" id="KW-0057">Aromatic amino acid biosynthesis</keyword>
<feature type="binding site" evidence="7">
    <location>
        <position position="19"/>
    </location>
    <ligand>
        <name>Mg(2+)</name>
        <dbReference type="ChEBI" id="CHEBI:18420"/>
    </ligand>
</feature>
<evidence type="ECO:0000256" key="7">
    <source>
        <dbReference type="HAMAP-Rule" id="MF_00109"/>
    </source>
</evidence>
<comment type="subcellular location">
    <subcellularLocation>
        <location evidence="7">Cytoplasm</location>
    </subcellularLocation>
</comment>
<evidence type="ECO:0000313" key="8">
    <source>
        <dbReference type="EMBL" id="GGY72242.1"/>
    </source>
</evidence>
<dbReference type="RefSeq" id="WP_189417460.1">
    <property type="nucleotide sequence ID" value="NZ_BMYZ01000001.1"/>
</dbReference>
<keyword evidence="7" id="KW-0460">Magnesium</keyword>
<evidence type="ECO:0000256" key="3">
    <source>
        <dbReference type="ARBA" id="ARBA00022741"/>
    </source>
</evidence>
<gene>
    <name evidence="7" type="primary">aroK</name>
    <name evidence="8" type="ORF">GCM10011613_16500</name>
</gene>
<comment type="caution">
    <text evidence="8">The sequence shown here is derived from an EMBL/GenBank/DDBJ whole genome shotgun (WGS) entry which is preliminary data.</text>
</comment>
<sequence>MNQFSTSLILIGMPGAGKSTIGVLLAKALAKDFVDTDVLIQLQEEKTLQDIVDTQGYLKLRAIEEQVLLNTHYPNHVIATGGSAVYSEKAMHHLRHFGQIVFLDLPLAELSKRIKDFDTRGLARKPDQSLAELYSERRKLYQSYANITIDCLGKKPDDILAEIIYEEAEAYTEKDA</sequence>
<keyword evidence="7" id="KW-0963">Cytoplasm</keyword>
<evidence type="ECO:0000256" key="2">
    <source>
        <dbReference type="ARBA" id="ARBA00022679"/>
    </source>
</evidence>
<comment type="function">
    <text evidence="7">Catalyzes the specific phosphorylation of the 3-hydroxyl group of shikimic acid using ATP as a cosubstrate.</text>
</comment>
<comment type="catalytic activity">
    <reaction evidence="7">
        <text>shikimate + ATP = 3-phosphoshikimate + ADP + H(+)</text>
        <dbReference type="Rhea" id="RHEA:13121"/>
        <dbReference type="ChEBI" id="CHEBI:15378"/>
        <dbReference type="ChEBI" id="CHEBI:30616"/>
        <dbReference type="ChEBI" id="CHEBI:36208"/>
        <dbReference type="ChEBI" id="CHEBI:145989"/>
        <dbReference type="ChEBI" id="CHEBI:456216"/>
        <dbReference type="EC" id="2.7.1.71"/>
    </reaction>
</comment>
<feature type="binding site" evidence="7">
    <location>
        <position position="82"/>
    </location>
    <ligand>
        <name>substrate</name>
    </ligand>
</feature>
<evidence type="ECO:0000313" key="9">
    <source>
        <dbReference type="Proteomes" id="UP000619761"/>
    </source>
</evidence>
<feature type="binding site" evidence="7">
    <location>
        <position position="61"/>
    </location>
    <ligand>
        <name>substrate</name>
    </ligand>
</feature>
<evidence type="ECO:0000256" key="4">
    <source>
        <dbReference type="ARBA" id="ARBA00022777"/>
    </source>
</evidence>
<organism evidence="8 9">
    <name type="scientific">Cellvibrio zantedeschiae</name>
    <dbReference type="NCBI Taxonomy" id="1237077"/>
    <lineage>
        <taxon>Bacteria</taxon>
        <taxon>Pseudomonadati</taxon>
        <taxon>Pseudomonadota</taxon>
        <taxon>Gammaproteobacteria</taxon>
        <taxon>Cellvibrionales</taxon>
        <taxon>Cellvibrionaceae</taxon>
        <taxon>Cellvibrio</taxon>
    </lineage>
</organism>
<name>A0ABQ3B038_9GAMM</name>
<dbReference type="PRINTS" id="PR01100">
    <property type="entry name" value="SHIKIMTKNASE"/>
</dbReference>
<dbReference type="Proteomes" id="UP000619761">
    <property type="component" value="Unassembled WGS sequence"/>
</dbReference>
<keyword evidence="2 7" id="KW-0808">Transferase</keyword>
<comment type="caution">
    <text evidence="7">Lacks conserved residue(s) required for the propagation of feature annotation.</text>
</comment>
<dbReference type="PANTHER" id="PTHR21087">
    <property type="entry name" value="SHIKIMATE KINASE"/>
    <property type="match status" value="1"/>
</dbReference>
<dbReference type="Gene3D" id="3.40.50.300">
    <property type="entry name" value="P-loop containing nucleotide triphosphate hydrolases"/>
    <property type="match status" value="1"/>
</dbReference>
<feature type="binding site" evidence="7">
    <location>
        <position position="137"/>
    </location>
    <ligand>
        <name>substrate</name>
    </ligand>
</feature>
<protein>
    <recommendedName>
        <fullName evidence="7">Shikimate kinase</fullName>
        <shortName evidence="7">SK</shortName>
        <ecNumber evidence="7">2.7.1.71</ecNumber>
    </recommendedName>
</protein>
<dbReference type="InterPro" id="IPR027417">
    <property type="entry name" value="P-loop_NTPase"/>
</dbReference>
<proteinExistence type="inferred from homology"/>
<keyword evidence="9" id="KW-1185">Reference proteome</keyword>
<comment type="similarity">
    <text evidence="7">Belongs to the shikimate kinase family.</text>
</comment>
<comment type="subunit">
    <text evidence="7">Monomer.</text>
</comment>
<keyword evidence="1 7" id="KW-0028">Amino-acid biosynthesis</keyword>
<dbReference type="InterPro" id="IPR000623">
    <property type="entry name" value="Shikimate_kinase/TSH1"/>
</dbReference>
<keyword evidence="5 7" id="KW-0067">ATP-binding</keyword>
<dbReference type="GO" id="GO:0016301">
    <property type="term" value="F:kinase activity"/>
    <property type="evidence" value="ECO:0007669"/>
    <property type="project" value="UniProtKB-KW"/>
</dbReference>
<feature type="binding site" evidence="7">
    <location>
        <begin position="15"/>
        <end position="20"/>
    </location>
    <ligand>
        <name>ATP</name>
        <dbReference type="ChEBI" id="CHEBI:30616"/>
    </ligand>
</feature>